<keyword evidence="1" id="KW-0805">Transcription regulation</keyword>
<evidence type="ECO:0000256" key="2">
    <source>
        <dbReference type="ARBA" id="ARBA00023125"/>
    </source>
</evidence>
<dbReference type="RefSeq" id="WP_209651576.1">
    <property type="nucleotide sequence ID" value="NZ_CP047357.1"/>
</dbReference>
<gene>
    <name evidence="5" type="ORF">JOF33_000101</name>
</gene>
<dbReference type="Gene3D" id="1.10.10.10">
    <property type="entry name" value="Winged helix-like DNA-binding domain superfamily/Winged helix DNA-binding domain"/>
    <property type="match status" value="1"/>
</dbReference>
<comment type="caution">
    <text evidence="5">The sequence shown here is derived from an EMBL/GenBank/DDBJ whole genome shotgun (WGS) entry which is preliminary data.</text>
</comment>
<evidence type="ECO:0000259" key="4">
    <source>
        <dbReference type="PROSITE" id="PS50995"/>
    </source>
</evidence>
<name>A0ABS4U427_9CORY</name>
<keyword evidence="3" id="KW-0804">Transcription</keyword>
<accession>A0ABS4U427</accession>
<evidence type="ECO:0000313" key="5">
    <source>
        <dbReference type="EMBL" id="MBP2331402.1"/>
    </source>
</evidence>
<reference evidence="5 6" key="1">
    <citation type="submission" date="2021-03" db="EMBL/GenBank/DDBJ databases">
        <title>Sequencing the genomes of 1000 actinobacteria strains.</title>
        <authorList>
            <person name="Klenk H.-P."/>
        </authorList>
    </citation>
    <scope>NUCLEOTIDE SEQUENCE [LARGE SCALE GENOMIC DNA]</scope>
    <source>
        <strain evidence="5 6">DSM 44506</strain>
    </source>
</reference>
<proteinExistence type="predicted"/>
<organism evidence="5 6">
    <name type="scientific">Corynebacterium freneyi</name>
    <dbReference type="NCBI Taxonomy" id="134034"/>
    <lineage>
        <taxon>Bacteria</taxon>
        <taxon>Bacillati</taxon>
        <taxon>Actinomycetota</taxon>
        <taxon>Actinomycetes</taxon>
        <taxon>Mycobacteriales</taxon>
        <taxon>Corynebacteriaceae</taxon>
        <taxon>Corynebacterium</taxon>
    </lineage>
</organism>
<sequence length="163" mass="17984">MTDSNQAANGAAGAMTPMDLAKEIRPLLTRAELLYSRRSEESQLSRAQLSIMMTLDALGPCRINQLAQAEAIRMPTASNAVHHLEDAGMVARVRDTKDRRGVRVELTEKGVAELRRVSTERDEQMANMFKSLSPEELQVGATLVPILKRMLESYGEDRATGAE</sequence>
<dbReference type="SMART" id="SM00347">
    <property type="entry name" value="HTH_MARR"/>
    <property type="match status" value="1"/>
</dbReference>
<dbReference type="Pfam" id="PF01047">
    <property type="entry name" value="MarR"/>
    <property type="match status" value="1"/>
</dbReference>
<protein>
    <submittedName>
        <fullName evidence="5">DNA-binding MarR family transcriptional regulator</fullName>
    </submittedName>
</protein>
<feature type="domain" description="HTH marR-type" evidence="4">
    <location>
        <begin position="17"/>
        <end position="152"/>
    </location>
</feature>
<dbReference type="InterPro" id="IPR036390">
    <property type="entry name" value="WH_DNA-bd_sf"/>
</dbReference>
<dbReference type="Proteomes" id="UP001519305">
    <property type="component" value="Unassembled WGS sequence"/>
</dbReference>
<evidence type="ECO:0000313" key="6">
    <source>
        <dbReference type="Proteomes" id="UP001519305"/>
    </source>
</evidence>
<dbReference type="PANTHER" id="PTHR42756">
    <property type="entry name" value="TRANSCRIPTIONAL REGULATOR, MARR"/>
    <property type="match status" value="1"/>
</dbReference>
<evidence type="ECO:0000256" key="3">
    <source>
        <dbReference type="ARBA" id="ARBA00023163"/>
    </source>
</evidence>
<keyword evidence="6" id="KW-1185">Reference proteome</keyword>
<dbReference type="SUPFAM" id="SSF46785">
    <property type="entry name" value="Winged helix' DNA-binding domain"/>
    <property type="match status" value="1"/>
</dbReference>
<dbReference type="PANTHER" id="PTHR42756:SF1">
    <property type="entry name" value="TRANSCRIPTIONAL REPRESSOR OF EMRAB OPERON"/>
    <property type="match status" value="1"/>
</dbReference>
<dbReference type="InterPro" id="IPR036388">
    <property type="entry name" value="WH-like_DNA-bd_sf"/>
</dbReference>
<dbReference type="EMBL" id="JAGINY010000001">
    <property type="protein sequence ID" value="MBP2331402.1"/>
    <property type="molecule type" value="Genomic_DNA"/>
</dbReference>
<keyword evidence="2 5" id="KW-0238">DNA-binding</keyword>
<dbReference type="GO" id="GO:0003677">
    <property type="term" value="F:DNA binding"/>
    <property type="evidence" value="ECO:0007669"/>
    <property type="project" value="UniProtKB-KW"/>
</dbReference>
<dbReference type="PROSITE" id="PS50995">
    <property type="entry name" value="HTH_MARR_2"/>
    <property type="match status" value="1"/>
</dbReference>
<evidence type="ECO:0000256" key="1">
    <source>
        <dbReference type="ARBA" id="ARBA00023015"/>
    </source>
</evidence>
<dbReference type="InterPro" id="IPR000835">
    <property type="entry name" value="HTH_MarR-typ"/>
</dbReference>